<protein>
    <submittedName>
        <fullName evidence="6">ABC transporter substrate-binding protein</fullName>
    </submittedName>
</protein>
<feature type="domain" description="SsuA/THI5-like" evidence="5">
    <location>
        <begin position="59"/>
        <end position="269"/>
    </location>
</feature>
<comment type="caution">
    <text evidence="6">The sequence shown here is derived from an EMBL/GenBank/DDBJ whole genome shotgun (WGS) entry which is preliminary data.</text>
</comment>
<reference evidence="7" key="1">
    <citation type="journal article" date="2019" name="Int. J. Syst. Evol. Microbiol.">
        <title>The Global Catalogue of Microorganisms (GCM) 10K type strain sequencing project: providing services to taxonomists for standard genome sequencing and annotation.</title>
        <authorList>
            <consortium name="The Broad Institute Genomics Platform"/>
            <consortium name="The Broad Institute Genome Sequencing Center for Infectious Disease"/>
            <person name="Wu L."/>
            <person name="Ma J."/>
        </authorList>
    </citation>
    <scope>NUCLEOTIDE SEQUENCE [LARGE SCALE GENOMIC DNA]</scope>
    <source>
        <strain evidence="7">JCM 1490</strain>
    </source>
</reference>
<evidence type="ECO:0000313" key="6">
    <source>
        <dbReference type="EMBL" id="MFC7406921.1"/>
    </source>
</evidence>
<evidence type="ECO:0000259" key="5">
    <source>
        <dbReference type="Pfam" id="PF09084"/>
    </source>
</evidence>
<comment type="similarity">
    <text evidence="2">Belongs to the bacterial solute-binding protein SsuA/TauA family.</text>
</comment>
<comment type="subcellular location">
    <subcellularLocation>
        <location evidence="1">Periplasm</location>
    </subcellularLocation>
</comment>
<organism evidence="6 7">
    <name type="scientific">Georgenia alba</name>
    <dbReference type="NCBI Taxonomy" id="2233858"/>
    <lineage>
        <taxon>Bacteria</taxon>
        <taxon>Bacillati</taxon>
        <taxon>Actinomycetota</taxon>
        <taxon>Actinomycetes</taxon>
        <taxon>Micrococcales</taxon>
        <taxon>Bogoriellaceae</taxon>
        <taxon>Georgenia</taxon>
    </lineage>
</organism>
<evidence type="ECO:0000256" key="1">
    <source>
        <dbReference type="ARBA" id="ARBA00004418"/>
    </source>
</evidence>
<dbReference type="EMBL" id="JBHTCQ010000004">
    <property type="protein sequence ID" value="MFC7406921.1"/>
    <property type="molecule type" value="Genomic_DNA"/>
</dbReference>
<keyword evidence="7" id="KW-1185">Reference proteome</keyword>
<accession>A0ABW2QD81</accession>
<evidence type="ECO:0000256" key="2">
    <source>
        <dbReference type="ARBA" id="ARBA00010742"/>
    </source>
</evidence>
<dbReference type="PANTHER" id="PTHR30024">
    <property type="entry name" value="ALIPHATIC SULFONATES-BINDING PROTEIN-RELATED"/>
    <property type="match status" value="1"/>
</dbReference>
<dbReference type="PANTHER" id="PTHR30024:SF47">
    <property type="entry name" value="TAURINE-BINDING PERIPLASMIC PROTEIN"/>
    <property type="match status" value="1"/>
</dbReference>
<feature type="signal peptide" evidence="4">
    <location>
        <begin position="1"/>
        <end position="19"/>
    </location>
</feature>
<evidence type="ECO:0000313" key="7">
    <source>
        <dbReference type="Proteomes" id="UP001596455"/>
    </source>
</evidence>
<gene>
    <name evidence="6" type="ORF">ACFQQL_17505</name>
</gene>
<dbReference type="RefSeq" id="WP_382396446.1">
    <property type="nucleotide sequence ID" value="NZ_JBHTCQ010000004.1"/>
</dbReference>
<dbReference type="Proteomes" id="UP001596455">
    <property type="component" value="Unassembled WGS sequence"/>
</dbReference>
<dbReference type="Gene3D" id="3.40.190.10">
    <property type="entry name" value="Periplasmic binding protein-like II"/>
    <property type="match status" value="2"/>
</dbReference>
<evidence type="ECO:0000256" key="3">
    <source>
        <dbReference type="ARBA" id="ARBA00022729"/>
    </source>
</evidence>
<dbReference type="InterPro" id="IPR015168">
    <property type="entry name" value="SsuA/THI5"/>
</dbReference>
<name>A0ABW2QD81_9MICO</name>
<evidence type="ECO:0000256" key="4">
    <source>
        <dbReference type="SAM" id="SignalP"/>
    </source>
</evidence>
<dbReference type="PROSITE" id="PS51257">
    <property type="entry name" value="PROKAR_LIPOPROTEIN"/>
    <property type="match status" value="1"/>
</dbReference>
<proteinExistence type="inferred from homology"/>
<dbReference type="Pfam" id="PF09084">
    <property type="entry name" value="NMT1"/>
    <property type="match status" value="1"/>
</dbReference>
<feature type="chain" id="PRO_5046872431" evidence="4">
    <location>
        <begin position="20"/>
        <end position="328"/>
    </location>
</feature>
<dbReference type="SUPFAM" id="SSF53850">
    <property type="entry name" value="Periplasmic binding protein-like II"/>
    <property type="match status" value="1"/>
</dbReference>
<sequence length="328" mass="33636">MRRRTSTIALTACAALALAACGGGSGGEGTGGGGEGEGGGPRAITVAETNGMPSLFLTYGVQEGYFEEQGLDVEVSTQMGGSAAVPALMSGEIEAAGSNVVSLLLAGSQGLPLSIVAAGTSAAQDSEEDFSGLVVPADSDIAGPQDLSGARIGVNTLENINEVVIGNVLEAEGLSLEDVELVELPFPDMQPALERGDVDAAVLIEPFLTTAVSDGMTAVARPYTALRPGLQIGAYVMTQETTETDPELVSDFQAGVQATADAIAEDPQAFRDALPELGDFDPQIAADLSLPVWHGTNDEESLALINESLVTYGILDSEVDLSTLLYEE</sequence>
<keyword evidence="3 4" id="KW-0732">Signal</keyword>